<evidence type="ECO:0000256" key="5">
    <source>
        <dbReference type="HAMAP-Rule" id="MF_01600"/>
    </source>
</evidence>
<dbReference type="RefSeq" id="WP_253862781.1">
    <property type="nucleotide sequence ID" value="NZ_BAAALN010000003.1"/>
</dbReference>
<evidence type="ECO:0000256" key="1">
    <source>
        <dbReference type="ARBA" id="ARBA00022475"/>
    </source>
</evidence>
<comment type="similarity">
    <text evidence="5">Belongs to the UPF0182 family.</text>
</comment>
<sequence>MATRPPVGLPKLSKRARILLTIAAVLVLLLLLGARFLNAYVDWLWFGEVDARGVFTTVLLTRLTLFVATGLLVGGALAVSLWIAYRTRPVFVPVSGEDDPLARYRSVVASRVKLFGIGIPVLAGLVAGVSGQGSWETVQMYLNGSEFGRNDPQFGNDIGFYVFDLPFLGWVLGWLFVATVVAFVGGLLAHYLFGGVRLAGRGGSVAGPARVHLLILVGLFVLLKAVEYFLDRYNLLLSDRNELFTGATYTDLNAVLPAKLILLSICVFCAIAFFVGAFLRNIQLPAIALVLLLLSGLIVGVAWPAILEQFSVRPNANEREAQSIQRNMEATRYAYNINDVRYDDYSGQSDVDASKIRNDEGTIPNIRLLDPNVLSPTFTQRVGRENFYGFPEKLDIDRYTVDGEEQAYLVAAKEMNTEGLAANQQTWINRHLVYTHGNGFVAAPANQIDRALQGADSDGGYPVAGTSDTQNPSGAGMQVDQPRIYFGELATEYAIAGGPEDAAPGEYDTAQDRTYLYDGEGGVPIDGWFNRAVFAMQHGERNILFSDAIGDGSKIMYNRDPRDRVEKIAPWLTADGDPYPAVIDGRVKWVVDGYTTLDNFPYSQRTSLGEATSDSLSGVAQQQDSEINYVRNSVKATVDAFDGTVDLYQMDKQDPVLKAWMKTFPGVVQPESQISDELRQHFRYPEDIFKLQRELITQYHVENAQEFYATQTFWNVPQDPTTDGGLDPNTDAAKQPAYYTYSQSPWQDEPHFQLTSALTQLRRQYLAAWVTVSSDPGSYGNMRVLRLPTSGERQIEGPVQVQNAFQSHPEFTQDRTLLGNQSVDLIYGNLLTLPVADGFLYVEPIYVQQRNSQSYPQLARVIVSFGGKIGFDSTLKGALDQVFGEGGGDAAAGPESGGTPDQDNSGDNDGNQSDNQQGGNQDGDGSGNQDGDNQDGGGGNSAEMNQAIEDIQSALEKLRKAQEEGDFQTQGEALSELDEATRRYEELQNSGG</sequence>
<dbReference type="NCBIfam" id="NF000825">
    <property type="entry name" value="PRK00068.1"/>
    <property type="match status" value="1"/>
</dbReference>
<dbReference type="PANTHER" id="PTHR39344">
    <property type="entry name" value="UPF0182 PROTEIN SLL1060"/>
    <property type="match status" value="1"/>
</dbReference>
<feature type="transmembrane region" description="Helical" evidence="5">
    <location>
        <begin position="63"/>
        <end position="85"/>
    </location>
</feature>
<dbReference type="EMBL" id="BAAALN010000003">
    <property type="protein sequence ID" value="GAA1229468.1"/>
    <property type="molecule type" value="Genomic_DNA"/>
</dbReference>
<reference evidence="8" key="1">
    <citation type="journal article" date="2019" name="Int. J. Syst. Evol. Microbiol.">
        <title>The Global Catalogue of Microorganisms (GCM) 10K type strain sequencing project: providing services to taxonomists for standard genome sequencing and annotation.</title>
        <authorList>
            <consortium name="The Broad Institute Genomics Platform"/>
            <consortium name="The Broad Institute Genome Sequencing Center for Infectious Disease"/>
            <person name="Wu L."/>
            <person name="Ma J."/>
        </authorList>
    </citation>
    <scope>NUCLEOTIDE SEQUENCE [LARGE SCALE GENOMIC DNA]</scope>
    <source>
        <strain evidence="8">JCM 13023</strain>
    </source>
</reference>
<feature type="region of interest" description="Disordered" evidence="6">
    <location>
        <begin position="885"/>
        <end position="992"/>
    </location>
</feature>
<evidence type="ECO:0000256" key="4">
    <source>
        <dbReference type="ARBA" id="ARBA00023136"/>
    </source>
</evidence>
<feature type="compositionally biased region" description="Gly residues" evidence="6">
    <location>
        <begin position="920"/>
        <end position="940"/>
    </location>
</feature>
<keyword evidence="4 5" id="KW-0472">Membrane</keyword>
<gene>
    <name evidence="7" type="ORF">GCM10009676_10050</name>
</gene>
<dbReference type="HAMAP" id="MF_01600">
    <property type="entry name" value="UPF0182"/>
    <property type="match status" value="1"/>
</dbReference>
<dbReference type="PANTHER" id="PTHR39344:SF1">
    <property type="entry name" value="UPF0182 PROTEIN SLL1060"/>
    <property type="match status" value="1"/>
</dbReference>
<dbReference type="Pfam" id="PF03699">
    <property type="entry name" value="UPF0182"/>
    <property type="match status" value="1"/>
</dbReference>
<evidence type="ECO:0000256" key="3">
    <source>
        <dbReference type="ARBA" id="ARBA00022989"/>
    </source>
</evidence>
<evidence type="ECO:0000313" key="7">
    <source>
        <dbReference type="EMBL" id="GAA1229468.1"/>
    </source>
</evidence>
<accession>A0ABP4GN01</accession>
<comment type="caution">
    <text evidence="5">Lacks conserved residue(s) required for the propagation of feature annotation.</text>
</comment>
<feature type="compositionally biased region" description="Low complexity" evidence="6">
    <location>
        <begin position="891"/>
        <end position="919"/>
    </location>
</feature>
<feature type="transmembrane region" description="Helical" evidence="5">
    <location>
        <begin position="167"/>
        <end position="193"/>
    </location>
</feature>
<dbReference type="Proteomes" id="UP001500653">
    <property type="component" value="Unassembled WGS sequence"/>
</dbReference>
<name>A0ABP4GN01_9PSEU</name>
<proteinExistence type="inferred from homology"/>
<feature type="transmembrane region" description="Helical" evidence="5">
    <location>
        <begin position="286"/>
        <end position="306"/>
    </location>
</feature>
<feature type="transmembrane region" description="Helical" evidence="5">
    <location>
        <begin position="260"/>
        <end position="279"/>
    </location>
</feature>
<keyword evidence="1 5" id="KW-1003">Cell membrane</keyword>
<protein>
    <recommendedName>
        <fullName evidence="5">UPF0182 protein GCM10009676_10050</fullName>
    </recommendedName>
</protein>
<keyword evidence="2 5" id="KW-0812">Transmembrane</keyword>
<keyword evidence="3 5" id="KW-1133">Transmembrane helix</keyword>
<dbReference type="InterPro" id="IPR005372">
    <property type="entry name" value="UPF0182"/>
</dbReference>
<organism evidence="7 8">
    <name type="scientific">Prauserella halophila</name>
    <dbReference type="NCBI Taxonomy" id="185641"/>
    <lineage>
        <taxon>Bacteria</taxon>
        <taxon>Bacillati</taxon>
        <taxon>Actinomycetota</taxon>
        <taxon>Actinomycetes</taxon>
        <taxon>Pseudonocardiales</taxon>
        <taxon>Pseudonocardiaceae</taxon>
        <taxon>Prauserella</taxon>
    </lineage>
</organism>
<feature type="transmembrane region" description="Helical" evidence="5">
    <location>
        <begin position="213"/>
        <end position="230"/>
    </location>
</feature>
<comment type="caution">
    <text evidence="7">The sequence shown here is derived from an EMBL/GenBank/DDBJ whole genome shotgun (WGS) entry which is preliminary data.</text>
</comment>
<comment type="subcellular location">
    <subcellularLocation>
        <location evidence="5">Cell membrane</location>
        <topology evidence="5">Multi-pass membrane protein</topology>
    </subcellularLocation>
</comment>
<feature type="transmembrane region" description="Helical" evidence="5">
    <location>
        <begin position="114"/>
        <end position="135"/>
    </location>
</feature>
<evidence type="ECO:0000256" key="6">
    <source>
        <dbReference type="SAM" id="MobiDB-lite"/>
    </source>
</evidence>
<evidence type="ECO:0000313" key="8">
    <source>
        <dbReference type="Proteomes" id="UP001500653"/>
    </source>
</evidence>
<keyword evidence="8" id="KW-1185">Reference proteome</keyword>
<evidence type="ECO:0000256" key="2">
    <source>
        <dbReference type="ARBA" id="ARBA00022692"/>
    </source>
</evidence>